<dbReference type="Proteomes" id="UP001153954">
    <property type="component" value="Unassembled WGS sequence"/>
</dbReference>
<dbReference type="EMBL" id="CAKOGL010000021">
    <property type="protein sequence ID" value="CAH2099233.1"/>
    <property type="molecule type" value="Genomic_DNA"/>
</dbReference>
<feature type="region of interest" description="Disordered" evidence="1">
    <location>
        <begin position="26"/>
        <end position="52"/>
    </location>
</feature>
<name>A0AAU9UJA1_EUPED</name>
<evidence type="ECO:0000256" key="1">
    <source>
        <dbReference type="SAM" id="MobiDB-lite"/>
    </source>
</evidence>
<evidence type="ECO:0000313" key="2">
    <source>
        <dbReference type="EMBL" id="CAH2099233.1"/>
    </source>
</evidence>
<sequence length="85" mass="9490">MKDVTPDICGAYHRPGETIRHVVSGYSRESQGTQSSTPRRCDGANPTNVPTASGVHRMRWKHNMNKNVMCAYCWAMGEETGRTGY</sequence>
<evidence type="ECO:0000313" key="3">
    <source>
        <dbReference type="Proteomes" id="UP001153954"/>
    </source>
</evidence>
<proteinExistence type="predicted"/>
<accession>A0AAU9UJA1</accession>
<dbReference type="AlphaFoldDB" id="A0AAU9UJA1"/>
<reference evidence="2" key="1">
    <citation type="submission" date="2022-03" db="EMBL/GenBank/DDBJ databases">
        <authorList>
            <person name="Tunstrom K."/>
        </authorList>
    </citation>
    <scope>NUCLEOTIDE SEQUENCE</scope>
</reference>
<organism evidence="2 3">
    <name type="scientific">Euphydryas editha</name>
    <name type="common">Edith's checkerspot</name>
    <dbReference type="NCBI Taxonomy" id="104508"/>
    <lineage>
        <taxon>Eukaryota</taxon>
        <taxon>Metazoa</taxon>
        <taxon>Ecdysozoa</taxon>
        <taxon>Arthropoda</taxon>
        <taxon>Hexapoda</taxon>
        <taxon>Insecta</taxon>
        <taxon>Pterygota</taxon>
        <taxon>Neoptera</taxon>
        <taxon>Endopterygota</taxon>
        <taxon>Lepidoptera</taxon>
        <taxon>Glossata</taxon>
        <taxon>Ditrysia</taxon>
        <taxon>Papilionoidea</taxon>
        <taxon>Nymphalidae</taxon>
        <taxon>Nymphalinae</taxon>
        <taxon>Euphydryas</taxon>
    </lineage>
</organism>
<keyword evidence="3" id="KW-1185">Reference proteome</keyword>
<gene>
    <name evidence="2" type="ORF">EEDITHA_LOCUS14242</name>
</gene>
<feature type="compositionally biased region" description="Polar residues" evidence="1">
    <location>
        <begin position="27"/>
        <end position="38"/>
    </location>
</feature>
<protein>
    <submittedName>
        <fullName evidence="2">Uncharacterized protein</fullName>
    </submittedName>
</protein>
<comment type="caution">
    <text evidence="2">The sequence shown here is derived from an EMBL/GenBank/DDBJ whole genome shotgun (WGS) entry which is preliminary data.</text>
</comment>